<dbReference type="PANTHER" id="PTHR32385:SF15">
    <property type="entry name" value="INOSITOL PHOSPHOCERAMIDE MANNOSYLTRANSFERASE 1"/>
    <property type="match status" value="1"/>
</dbReference>
<dbReference type="InterPro" id="IPR029044">
    <property type="entry name" value="Nucleotide-diphossugar_trans"/>
</dbReference>
<protein>
    <submittedName>
        <fullName evidence="2">Glycosyl transferase-like sugar-binding protein</fullName>
    </submittedName>
</protein>
<dbReference type="Pfam" id="PF04488">
    <property type="entry name" value="Gly_transf_sug"/>
    <property type="match status" value="1"/>
</dbReference>
<keyword evidence="3" id="KW-1185">Reference proteome</keyword>
<dbReference type="Gene3D" id="3.90.550.20">
    <property type="match status" value="1"/>
</dbReference>
<dbReference type="SUPFAM" id="SSF53448">
    <property type="entry name" value="Nucleotide-diphospho-sugar transferases"/>
    <property type="match status" value="1"/>
</dbReference>
<name>A0A316DFH9_9BACT</name>
<organism evidence="2 3">
    <name type="scientific">Arcicella aurantiaca</name>
    <dbReference type="NCBI Taxonomy" id="591202"/>
    <lineage>
        <taxon>Bacteria</taxon>
        <taxon>Pseudomonadati</taxon>
        <taxon>Bacteroidota</taxon>
        <taxon>Cytophagia</taxon>
        <taxon>Cytophagales</taxon>
        <taxon>Flectobacillaceae</taxon>
        <taxon>Arcicella</taxon>
    </lineage>
</organism>
<dbReference type="GO" id="GO:0051999">
    <property type="term" value="P:mannosyl-inositol phosphorylceramide biosynthetic process"/>
    <property type="evidence" value="ECO:0007669"/>
    <property type="project" value="TreeGrafter"/>
</dbReference>
<evidence type="ECO:0000256" key="1">
    <source>
        <dbReference type="ARBA" id="ARBA00022679"/>
    </source>
</evidence>
<evidence type="ECO:0000313" key="2">
    <source>
        <dbReference type="EMBL" id="PWK16675.1"/>
    </source>
</evidence>
<dbReference type="InterPro" id="IPR007577">
    <property type="entry name" value="GlycoTrfase_DXD_sugar-bd_CS"/>
</dbReference>
<reference evidence="2 3" key="1">
    <citation type="submission" date="2018-05" db="EMBL/GenBank/DDBJ databases">
        <title>Genomic Encyclopedia of Archaeal and Bacterial Type Strains, Phase II (KMG-II): from individual species to whole genera.</title>
        <authorList>
            <person name="Goeker M."/>
        </authorList>
    </citation>
    <scope>NUCLEOTIDE SEQUENCE [LARGE SCALE GENOMIC DNA]</scope>
    <source>
        <strain evidence="2 3">DSM 22214</strain>
    </source>
</reference>
<dbReference type="Proteomes" id="UP000245489">
    <property type="component" value="Unassembled WGS sequence"/>
</dbReference>
<accession>A0A316DFH9</accession>
<dbReference type="InterPro" id="IPR051706">
    <property type="entry name" value="Glycosyltransferase_domain"/>
</dbReference>
<evidence type="ECO:0000313" key="3">
    <source>
        <dbReference type="Proteomes" id="UP000245489"/>
    </source>
</evidence>
<dbReference type="GO" id="GO:0000030">
    <property type="term" value="F:mannosyltransferase activity"/>
    <property type="evidence" value="ECO:0007669"/>
    <property type="project" value="TreeGrafter"/>
</dbReference>
<comment type="caution">
    <text evidence="2">The sequence shown here is derived from an EMBL/GenBank/DDBJ whole genome shotgun (WGS) entry which is preliminary data.</text>
</comment>
<keyword evidence="1 2" id="KW-0808">Transferase</keyword>
<proteinExistence type="predicted"/>
<dbReference type="RefSeq" id="WP_109745541.1">
    <property type="nucleotide sequence ID" value="NZ_QGGO01000048.1"/>
</dbReference>
<dbReference type="PANTHER" id="PTHR32385">
    <property type="entry name" value="MANNOSYL PHOSPHORYLINOSITOL CERAMIDE SYNTHASE"/>
    <property type="match status" value="1"/>
</dbReference>
<dbReference type="OrthoDB" id="9802987at2"/>
<dbReference type="AlphaFoldDB" id="A0A316DFH9"/>
<gene>
    <name evidence="2" type="ORF">LV89_04841</name>
</gene>
<dbReference type="GO" id="GO:0016020">
    <property type="term" value="C:membrane"/>
    <property type="evidence" value="ECO:0007669"/>
    <property type="project" value="GOC"/>
</dbReference>
<dbReference type="EMBL" id="QGGO01000048">
    <property type="protein sequence ID" value="PWK16675.1"/>
    <property type="molecule type" value="Genomic_DNA"/>
</dbReference>
<sequence>MKIPKIIHQIWLDKPSMTQFFIKLTDTWKTKNPEYKHILWDKDNAQSFLEENFSNWLPFYEQLTYNVQRFDLLRYLILIKYGGIYVDADYECLHKIDSILENQEIAFGLEPEKYAKFHQSSYFLGNCFMASIPEHPFLIEFTELIKVNIPLIDIDKDDKYRYVMSTTGPIALNQFYHEYQNKNSISLIESEIVCPLDSKEAKDYYLGGSNVIYSEKLKNAKAIHLFAGTWL</sequence>